<dbReference type="Gene3D" id="3.40.50.150">
    <property type="entry name" value="Vaccinia Virus protein VP39"/>
    <property type="match status" value="1"/>
</dbReference>
<dbReference type="Proteomes" id="UP001301388">
    <property type="component" value="Unassembled WGS sequence"/>
</dbReference>
<reference evidence="1 2" key="1">
    <citation type="submission" date="2023-12" db="EMBL/GenBank/DDBJ databases">
        <title>Baltic Sea Cyanobacteria.</title>
        <authorList>
            <person name="Delbaje E."/>
            <person name="Fewer D.P."/>
            <person name="Shishido T.K."/>
        </authorList>
    </citation>
    <scope>NUCLEOTIDE SEQUENCE [LARGE SCALE GENOMIC DNA]</scope>
    <source>
        <strain evidence="1 2">UHCC 0370</strain>
    </source>
</reference>
<dbReference type="RefSeq" id="WP_323262937.1">
    <property type="nucleotide sequence ID" value="NZ_JAYGIE010000098.1"/>
</dbReference>
<protein>
    <submittedName>
        <fullName evidence="1">Uncharacterized protein</fullName>
    </submittedName>
</protein>
<accession>A0ABU5TNW2</accession>
<dbReference type="SUPFAM" id="SSF53335">
    <property type="entry name" value="S-adenosyl-L-methionine-dependent methyltransferases"/>
    <property type="match status" value="1"/>
</dbReference>
<evidence type="ECO:0000313" key="2">
    <source>
        <dbReference type="Proteomes" id="UP001301388"/>
    </source>
</evidence>
<evidence type="ECO:0000313" key="1">
    <source>
        <dbReference type="EMBL" id="MEA5479772.1"/>
    </source>
</evidence>
<proteinExistence type="predicted"/>
<keyword evidence="2" id="KW-1185">Reference proteome</keyword>
<sequence>MINLFKNWWHSYQFSSALKGKKFKLAEKIFQEIQKSDASLSILESLYLENQRLISSLDIYKKETLGLRKRVSEIHESQNLVALPVTTKLANDTIEVNSEIVKFICHETKFRFESGDTEFLQFTGIDNEVFDELESKLANYINRNLSDYHPDEIRLAYQELKKVKLGKDPDYSYPLIEYVYLLEYFLDNTYCSYLAWFLIYRSGKLKNNLKILDVAAGHGTMLYGLAGLIERLHKSGLETSMHINYHALEQQDLFLKMGLEFWQEYTSDNHSSSNTFWRLDSSNLFDYYKQKVDNLPVEFFDFIVVSHCFFWEYDRRATSTQIYSDIFQKHLAKDGYVILIVQASKLFSLFDEKRKTKVIEAEIIQDFIDSFSLKLVWYKRVDSTMQRGKMNMLIHEFAKENLPLQKYLSPIKKSQFNLRFDCYYILDDYVILARI</sequence>
<organism evidence="1 2">
    <name type="scientific">Pseudanabaena galeata UHCC 0370</name>
    <dbReference type="NCBI Taxonomy" id="3110310"/>
    <lineage>
        <taxon>Bacteria</taxon>
        <taxon>Bacillati</taxon>
        <taxon>Cyanobacteriota</taxon>
        <taxon>Cyanophyceae</taxon>
        <taxon>Pseudanabaenales</taxon>
        <taxon>Pseudanabaenaceae</taxon>
        <taxon>Pseudanabaena</taxon>
    </lineage>
</organism>
<gene>
    <name evidence="1" type="ORF">VB774_19280</name>
</gene>
<name>A0ABU5TNW2_9CYAN</name>
<dbReference type="EMBL" id="JAYGIE010000098">
    <property type="protein sequence ID" value="MEA5479772.1"/>
    <property type="molecule type" value="Genomic_DNA"/>
</dbReference>
<dbReference type="InterPro" id="IPR029063">
    <property type="entry name" value="SAM-dependent_MTases_sf"/>
</dbReference>
<comment type="caution">
    <text evidence="1">The sequence shown here is derived from an EMBL/GenBank/DDBJ whole genome shotgun (WGS) entry which is preliminary data.</text>
</comment>